<sequence>MRDVLDELVAIWRSGGTAGLGTVVRTFDSAPRPAGASMVVAPDGSVAGSVSGGCVEGAVYESATTASDTGVSTLERYGVSDDDAFAVGLTCGGVLDIFVEPVSRATFPELESVADAIAEDRPIAVATVVRHADPSRVGRHVVVGELAAEGSLGSDRTDSAVVDDARGLLASGRSAVLTYGLDGERLGDGMDVFVASYAPRPRMLVFGAIDFAAAVAEQGAFLGYRVTVCDAREVFATTARFPSAEDVVVDWPHRYLGEQISKGTVDQRTVVCVLTHDPKFDIPLLALALRHPGFAFVGAMGSRRTHEDRVSRLKGEGLTDGELSRLSSPIGLDLGARTPQETAVSIAAEIVARRWGGSGEPLAAGRGRIHHDSVAHDT</sequence>
<dbReference type="InterPro" id="IPR027051">
    <property type="entry name" value="XdhC_Rossmann_dom"/>
</dbReference>
<accession>A0A239HDM8</accession>
<dbReference type="InterPro" id="IPR003777">
    <property type="entry name" value="XdhC_CoxI"/>
</dbReference>
<evidence type="ECO:0000259" key="2">
    <source>
        <dbReference type="Pfam" id="PF13478"/>
    </source>
</evidence>
<dbReference type="PANTHER" id="PTHR30388">
    <property type="entry name" value="ALDEHYDE OXIDOREDUCTASE MOLYBDENUM COFACTOR ASSEMBLY PROTEIN"/>
    <property type="match status" value="1"/>
</dbReference>
<dbReference type="PANTHER" id="PTHR30388:SF4">
    <property type="entry name" value="MOLYBDENUM COFACTOR INSERTION CHAPERONE PAOD"/>
    <property type="match status" value="1"/>
</dbReference>
<dbReference type="Proteomes" id="UP000198327">
    <property type="component" value="Unassembled WGS sequence"/>
</dbReference>
<feature type="domain" description="XdhC- CoxI" evidence="1">
    <location>
        <begin position="12"/>
        <end position="78"/>
    </location>
</feature>
<organism evidence="3 4">
    <name type="scientific">Rhodococcoides kyotonense</name>
    <dbReference type="NCBI Taxonomy" id="398843"/>
    <lineage>
        <taxon>Bacteria</taxon>
        <taxon>Bacillati</taxon>
        <taxon>Actinomycetota</taxon>
        <taxon>Actinomycetes</taxon>
        <taxon>Mycobacteriales</taxon>
        <taxon>Nocardiaceae</taxon>
        <taxon>Rhodococcoides</taxon>
    </lineage>
</organism>
<dbReference type="Pfam" id="PF13478">
    <property type="entry name" value="XdhC_C"/>
    <property type="match status" value="1"/>
</dbReference>
<dbReference type="Gene3D" id="3.40.50.720">
    <property type="entry name" value="NAD(P)-binding Rossmann-like Domain"/>
    <property type="match status" value="1"/>
</dbReference>
<protein>
    <submittedName>
        <fullName evidence="3">Xanthine dehydrogenase accessory factor</fullName>
    </submittedName>
</protein>
<dbReference type="InterPro" id="IPR052698">
    <property type="entry name" value="MoCofactor_Util/Proc"/>
</dbReference>
<feature type="domain" description="XdhC Rossmann" evidence="2">
    <location>
        <begin position="203"/>
        <end position="350"/>
    </location>
</feature>
<evidence type="ECO:0000313" key="3">
    <source>
        <dbReference type="EMBL" id="SNS79118.1"/>
    </source>
</evidence>
<name>A0A239HDM8_9NOCA</name>
<feature type="domain" description="XdhC- CoxI" evidence="1">
    <location>
        <begin position="117"/>
        <end position="180"/>
    </location>
</feature>
<gene>
    <name evidence="3" type="ORF">SAMN05421642_105202</name>
</gene>
<dbReference type="EMBL" id="FZOW01000005">
    <property type="protein sequence ID" value="SNS79118.1"/>
    <property type="molecule type" value="Genomic_DNA"/>
</dbReference>
<evidence type="ECO:0000313" key="4">
    <source>
        <dbReference type="Proteomes" id="UP000198327"/>
    </source>
</evidence>
<dbReference type="OrthoDB" id="9815497at2"/>
<reference evidence="4" key="1">
    <citation type="submission" date="2017-06" db="EMBL/GenBank/DDBJ databases">
        <authorList>
            <person name="Varghese N."/>
            <person name="Submissions S."/>
        </authorList>
    </citation>
    <scope>NUCLEOTIDE SEQUENCE [LARGE SCALE GENOMIC DNA]</scope>
    <source>
        <strain evidence="4">JCM 23211</strain>
    </source>
</reference>
<keyword evidence="4" id="KW-1185">Reference proteome</keyword>
<dbReference type="RefSeq" id="WP_089245863.1">
    <property type="nucleotide sequence ID" value="NZ_FZOW01000005.1"/>
</dbReference>
<dbReference type="AlphaFoldDB" id="A0A239HDM8"/>
<evidence type="ECO:0000259" key="1">
    <source>
        <dbReference type="Pfam" id="PF02625"/>
    </source>
</evidence>
<dbReference type="STRING" id="398843.A3K89_20365"/>
<proteinExistence type="predicted"/>
<dbReference type="Pfam" id="PF02625">
    <property type="entry name" value="XdhC_CoxI"/>
    <property type="match status" value="2"/>
</dbReference>